<dbReference type="Pfam" id="PF13569">
    <property type="entry name" value="DUF4132"/>
    <property type="match status" value="1"/>
</dbReference>
<reference evidence="3" key="1">
    <citation type="journal article" date="2019" name="Int. J. Syst. Evol. Microbiol.">
        <title>The Global Catalogue of Microorganisms (GCM) 10K type strain sequencing project: providing services to taxonomists for standard genome sequencing and annotation.</title>
        <authorList>
            <consortium name="The Broad Institute Genomics Platform"/>
            <consortium name="The Broad Institute Genome Sequencing Center for Infectious Disease"/>
            <person name="Wu L."/>
            <person name="Ma J."/>
        </authorList>
    </citation>
    <scope>NUCLEOTIDE SEQUENCE [LARGE SCALE GENOMIC DNA]</scope>
    <source>
        <strain evidence="3">CCM 7526</strain>
    </source>
</reference>
<dbReference type="RefSeq" id="WP_317796451.1">
    <property type="nucleotide sequence ID" value="NZ_AP028461.1"/>
</dbReference>
<dbReference type="EMBL" id="JBHTMK010000055">
    <property type="protein sequence ID" value="MFD1372112.1"/>
    <property type="molecule type" value="Genomic_DNA"/>
</dbReference>
<dbReference type="InterPro" id="IPR025406">
    <property type="entry name" value="DUF4132"/>
</dbReference>
<gene>
    <name evidence="2" type="ORF">ACFQ5G_42890</name>
</gene>
<dbReference type="Proteomes" id="UP001597183">
    <property type="component" value="Unassembled WGS sequence"/>
</dbReference>
<feature type="domain" description="DUF4132" evidence="1">
    <location>
        <begin position="843"/>
        <end position="1026"/>
    </location>
</feature>
<organism evidence="2 3">
    <name type="scientific">Actinoplanes sichuanensis</name>
    <dbReference type="NCBI Taxonomy" id="512349"/>
    <lineage>
        <taxon>Bacteria</taxon>
        <taxon>Bacillati</taxon>
        <taxon>Actinomycetota</taxon>
        <taxon>Actinomycetes</taxon>
        <taxon>Micromonosporales</taxon>
        <taxon>Micromonosporaceae</taxon>
        <taxon>Actinoplanes</taxon>
    </lineage>
</organism>
<evidence type="ECO:0000313" key="3">
    <source>
        <dbReference type="Proteomes" id="UP001597183"/>
    </source>
</evidence>
<protein>
    <submittedName>
        <fullName evidence="2">DUF4132 domain-containing protein</fullName>
    </submittedName>
</protein>
<sequence>MRDSEDVVEMPRAWLRHRRPRRESAGVPAFVPVPQAHGRIDRMRAGEPGSVPEVLDRAATDASLRAAGLAWEAGDPEASPAGAAASAAIIEFHRRGNGDDVSLFADLWITERGLPFAAAAAVEMAAMVVIDDSLPTRQRYQRTRDAGVRYLRAGEARPEYFADTPLQVLLRVRQALAVAPEAEFQQVVTSLEGHRAGSAHARAACSVLVPQADRVEEDVAAVVADADGVRAAMLFYAACTGAQAARLVEVAGAWMLLRHQTALVSAAEALGAEAGPALFHWIDQDVAAILGVNGRRWVLQVLSVLPGDDVIRGLIRRVAVTDVKPALIEAAARFPMRAMRILAEEATTPAVTELLRAHVLAHADLVDRVSAGLGADTADRIRAIVDTADAVVTAPLSRVPPVLADPPWRRRVKAAKPSVVADLTCTDEPSVRWAPGEREEWAGSPLPYFRDMSADWPQVAAKVADGSACWWEPNQLFTMAPEEIARPVLVHWRPRPSWNAESWMRVTAAKYETDALPGLLTVARERPAGYGPLLLPFASPQVAELIADWLTRLKPMRGLARAWLARHPAEAACALIPAALGKPGPARRHAEKALLLLPADRVRAAATGHGPAAETAVETLLTRDPLTLLPSRMPAPPTWAAPALLPPVRLRDGSGALPAEAAGHLVGILMISPPAEPYAGLAIVREAVEPADLAEFGRALFQLWQSAGATAKDNWVLDALALTGDDETVRRLSPLILAWPGEGGHAKAVAGLSVLAGIGTGVALLHLHRIAQRARFKGLKSAAAAKIDEVAEGLGLTAEQLADRLVPDFGLDADGSLRLDYGSRQFVVGFDEQLQPLVIDGGGKRLKTLPRPGVRDDAALADEAYRRFAALKKDVRTVAADQVRRLEQAMVTGRRWTGAEFRELFVGHPLVWHIARRLVWARFDDSGAVLGALRIAEDRSFAGADDEPVALADDDVVGIAHPLHLGDRAAAWAELFADYAIGQPFPQLGRAVHALTGAEAEGSHLARFEGLTVPTTRVLGLERRGWRREDPQDGGVQGSIERTVAARRVISIELDPGIVAGEAGHFADQKLIGVFLHDGTGSGWAGPDRGRVPLSSLDPVAVSEILRDLTDIAG</sequence>
<evidence type="ECO:0000259" key="1">
    <source>
        <dbReference type="Pfam" id="PF13569"/>
    </source>
</evidence>
<evidence type="ECO:0000313" key="2">
    <source>
        <dbReference type="EMBL" id="MFD1372112.1"/>
    </source>
</evidence>
<accession>A0ABW4AMM9</accession>
<comment type="caution">
    <text evidence="2">The sequence shown here is derived from an EMBL/GenBank/DDBJ whole genome shotgun (WGS) entry which is preliminary data.</text>
</comment>
<proteinExistence type="predicted"/>
<keyword evidence="3" id="KW-1185">Reference proteome</keyword>
<name>A0ABW4AMM9_9ACTN</name>